<evidence type="ECO:0000259" key="1">
    <source>
        <dbReference type="Pfam" id="PF01863"/>
    </source>
</evidence>
<keyword evidence="2" id="KW-0378">Hydrolase</keyword>
<feature type="domain" description="YgjP-like metallopeptidase" evidence="1">
    <location>
        <begin position="13"/>
        <end position="216"/>
    </location>
</feature>
<proteinExistence type="predicted"/>
<organism evidence="2">
    <name type="scientific">hydrothermal vent metagenome</name>
    <dbReference type="NCBI Taxonomy" id="652676"/>
    <lineage>
        <taxon>unclassified sequences</taxon>
        <taxon>metagenomes</taxon>
        <taxon>ecological metagenomes</taxon>
    </lineage>
</organism>
<protein>
    <submittedName>
        <fullName evidence="2">Putative predicted metal-dependent hydrolase</fullName>
    </submittedName>
</protein>
<dbReference type="Pfam" id="PF01863">
    <property type="entry name" value="YgjP-like"/>
    <property type="match status" value="1"/>
</dbReference>
<dbReference type="InterPro" id="IPR053136">
    <property type="entry name" value="UTP_pyrophosphatase-like"/>
</dbReference>
<dbReference type="AlphaFoldDB" id="A0A1W1E7M4"/>
<evidence type="ECO:0000313" key="2">
    <source>
        <dbReference type="EMBL" id="SFV89766.1"/>
    </source>
</evidence>
<sequence>MTLNYEITRSNRKTIALKVSPHGEVEVVAPLDASSIEIDNIIKKKKFWLYKTINKTKEKLPNKLKKEYISGELFWYLGKRYRLDVCQCEHQGLKFQYNKFILNYKDRDNAEQLFKEFYTSRAKEKLTPQVAKYAKQMGVQYNKVKFLEMQKRWGSCTSAGNIILNTHLIKAPMYVIDYVIVHELAHLIEFNHSPKFWNIVKTQIGDFEDHKSWLDNLDIEV</sequence>
<dbReference type="PANTHER" id="PTHR30399">
    <property type="entry name" value="UNCHARACTERIZED PROTEIN YGJP"/>
    <property type="match status" value="1"/>
</dbReference>
<dbReference type="InterPro" id="IPR002725">
    <property type="entry name" value="YgjP-like_metallopeptidase"/>
</dbReference>
<gene>
    <name evidence="2" type="ORF">MNB_SV-4-948</name>
</gene>
<dbReference type="PANTHER" id="PTHR30399:SF1">
    <property type="entry name" value="UTP PYROPHOSPHATASE"/>
    <property type="match status" value="1"/>
</dbReference>
<dbReference type="CDD" id="cd07344">
    <property type="entry name" value="M48_yhfN_like"/>
    <property type="match status" value="1"/>
</dbReference>
<dbReference type="EMBL" id="FPIB01000003">
    <property type="protein sequence ID" value="SFV89766.1"/>
    <property type="molecule type" value="Genomic_DNA"/>
</dbReference>
<reference evidence="2" key="1">
    <citation type="submission" date="2016-10" db="EMBL/GenBank/DDBJ databases">
        <authorList>
            <person name="de Groot N.N."/>
        </authorList>
    </citation>
    <scope>NUCLEOTIDE SEQUENCE</scope>
</reference>
<accession>A0A1W1E7M4</accession>
<dbReference type="Gene3D" id="3.30.2010.10">
    <property type="entry name" value="Metalloproteases ('zincins'), catalytic domain"/>
    <property type="match status" value="1"/>
</dbReference>
<dbReference type="GO" id="GO:0016787">
    <property type="term" value="F:hydrolase activity"/>
    <property type="evidence" value="ECO:0007669"/>
    <property type="project" value="UniProtKB-KW"/>
</dbReference>
<name>A0A1W1E7M4_9ZZZZ</name>